<dbReference type="InterPro" id="IPR050483">
    <property type="entry name" value="CoA-transferase_III_domain"/>
</dbReference>
<evidence type="ECO:0000313" key="3">
    <source>
        <dbReference type="Proteomes" id="UP000017170"/>
    </source>
</evidence>
<dbReference type="RefSeq" id="WP_022629844.1">
    <property type="nucleotide sequence ID" value="NZ_ATAE01000065.1"/>
</dbReference>
<dbReference type="SUPFAM" id="SSF89796">
    <property type="entry name" value="CoA-transferase family III (CaiB/BaiF)"/>
    <property type="match status" value="1"/>
</dbReference>
<organism evidence="2 3">
    <name type="scientific">Alkalihalophilus marmarensis DSM 21297</name>
    <dbReference type="NCBI Taxonomy" id="1188261"/>
    <lineage>
        <taxon>Bacteria</taxon>
        <taxon>Bacillati</taxon>
        <taxon>Bacillota</taxon>
        <taxon>Bacilli</taxon>
        <taxon>Bacillales</taxon>
        <taxon>Bacillaceae</taxon>
        <taxon>Alkalihalophilus</taxon>
    </lineage>
</organism>
<dbReference type="PANTHER" id="PTHR48207:SF3">
    <property type="entry name" value="SUCCINATE--HYDROXYMETHYLGLUTARATE COA-TRANSFERASE"/>
    <property type="match status" value="1"/>
</dbReference>
<evidence type="ECO:0008006" key="4">
    <source>
        <dbReference type="Google" id="ProtNLM"/>
    </source>
</evidence>
<keyword evidence="3" id="KW-1185">Reference proteome</keyword>
<dbReference type="PANTHER" id="PTHR48207">
    <property type="entry name" value="SUCCINATE--HYDROXYMETHYLGLUTARATE COA-TRANSFERASE"/>
    <property type="match status" value="1"/>
</dbReference>
<dbReference type="AlphaFoldDB" id="U6SIU8"/>
<dbReference type="EMBL" id="ATAE01000065">
    <property type="protein sequence ID" value="ERN51302.1"/>
    <property type="molecule type" value="Genomic_DNA"/>
</dbReference>
<name>U6SIU8_9BACI</name>
<dbReference type="Pfam" id="PF02515">
    <property type="entry name" value="CoA_transf_3"/>
    <property type="match status" value="1"/>
</dbReference>
<accession>U6SIU8</accession>
<dbReference type="GO" id="GO:0008410">
    <property type="term" value="F:CoA-transferase activity"/>
    <property type="evidence" value="ECO:0007669"/>
    <property type="project" value="TreeGrafter"/>
</dbReference>
<reference evidence="2 3" key="1">
    <citation type="journal article" date="2013" name="Genome Announc.">
        <title>Genome Sequence of the Extreme Obligate Alkaliphile Bacillus marmarensis Strain DSM 21297.</title>
        <authorList>
            <person name="Wernick D.G."/>
            <person name="Choi K.Y."/>
            <person name="Tat C.A."/>
            <person name="Lafontaine Rivera J.G."/>
            <person name="Liao J.C."/>
        </authorList>
    </citation>
    <scope>NUCLEOTIDE SEQUENCE [LARGE SCALE GENOMIC DNA]</scope>
    <source>
        <strain evidence="2 3">DSM 21297</strain>
    </source>
</reference>
<proteinExistence type="predicted"/>
<dbReference type="PATRIC" id="fig|1188261.3.peg.3859"/>
<dbReference type="InterPro" id="IPR003673">
    <property type="entry name" value="CoA-Trfase_fam_III"/>
</dbReference>
<evidence type="ECO:0000256" key="1">
    <source>
        <dbReference type="ARBA" id="ARBA00022679"/>
    </source>
</evidence>
<dbReference type="InterPro" id="IPR023606">
    <property type="entry name" value="CoA-Trfase_III_dom_1_sf"/>
</dbReference>
<protein>
    <recommendedName>
        <fullName evidence="4">Crotonobetainyl-CoA:carnitine CoA-transferase CaiB</fullName>
    </recommendedName>
</protein>
<dbReference type="Gene3D" id="3.30.1540.10">
    <property type="entry name" value="formyl-coa transferase, domain 3"/>
    <property type="match status" value="1"/>
</dbReference>
<dbReference type="Proteomes" id="UP000017170">
    <property type="component" value="Unassembled WGS sequence"/>
</dbReference>
<comment type="caution">
    <text evidence="2">The sequence shown here is derived from an EMBL/GenBank/DDBJ whole genome shotgun (WGS) entry which is preliminary data.</text>
</comment>
<evidence type="ECO:0000313" key="2">
    <source>
        <dbReference type="EMBL" id="ERN51302.1"/>
    </source>
</evidence>
<gene>
    <name evidence="2" type="ORF">A33I_20700</name>
</gene>
<keyword evidence="1" id="KW-0808">Transferase</keyword>
<dbReference type="Gene3D" id="3.40.50.10540">
    <property type="entry name" value="Crotonobetainyl-coa:carnitine coa-transferase, domain 1"/>
    <property type="match status" value="1"/>
</dbReference>
<sequence length="386" mass="43056">MLPLQGITVVSIEQAVAAPFASRQLADLGARVIKVERPDGGDFARGYDTTVNGLSSHFVWLNRSKESVELDLKSDTDKQILEKLLSEADVFIQNLAPGAISRLGFDPEELLEKYPELISVSISGYGSNGSYRDKKAYDLLIQCEAGAVSVTGTEEVPSKAGISIADIAAGMYAYSSILAALYARNQTNKGDHIEISMLEALGEWMGYPMYYANYGGTEPKRTGASHATIYPYGPFKAGDGKTVFLGIQNEREWKQFCQKVIQLPNLIEDNRFNSNHKRVENYHELESYITAEFNKISSEAVINRLNTAKIANARLNSMKEFMKHPQLQERERWEEVITPNGTIQALKPPFTAKYIDYVMNPIPAAGEHTEKILKEFGFVKSHTMHE</sequence>
<dbReference type="InterPro" id="IPR044855">
    <property type="entry name" value="CoA-Trfase_III_dom3_sf"/>
</dbReference>